<organism evidence="1">
    <name type="scientific">Lygus hesperus</name>
    <name type="common">Western plant bug</name>
    <dbReference type="NCBI Taxonomy" id="30085"/>
    <lineage>
        <taxon>Eukaryota</taxon>
        <taxon>Metazoa</taxon>
        <taxon>Ecdysozoa</taxon>
        <taxon>Arthropoda</taxon>
        <taxon>Hexapoda</taxon>
        <taxon>Insecta</taxon>
        <taxon>Pterygota</taxon>
        <taxon>Neoptera</taxon>
        <taxon>Paraneoptera</taxon>
        <taxon>Hemiptera</taxon>
        <taxon>Heteroptera</taxon>
        <taxon>Panheteroptera</taxon>
        <taxon>Cimicomorpha</taxon>
        <taxon>Miridae</taxon>
        <taxon>Mirini</taxon>
        <taxon>Lygus</taxon>
    </lineage>
</organism>
<proteinExistence type="predicted"/>
<dbReference type="AlphaFoldDB" id="A0A146M162"/>
<gene>
    <name evidence="1" type="ORF">g.60296</name>
</gene>
<reference evidence="1" key="1">
    <citation type="journal article" date="2016" name="Gigascience">
        <title>De novo construction of an expanded transcriptome assembly for the western tarnished plant bug, Lygus hesperus.</title>
        <authorList>
            <person name="Tassone E.E."/>
            <person name="Geib S.M."/>
            <person name="Hall B."/>
            <person name="Fabrick J.A."/>
            <person name="Brent C.S."/>
            <person name="Hull J.J."/>
        </authorList>
    </citation>
    <scope>NUCLEOTIDE SEQUENCE</scope>
</reference>
<accession>A0A146M162</accession>
<name>A0A146M162_LYGHE</name>
<evidence type="ECO:0000313" key="1">
    <source>
        <dbReference type="EMBL" id="JAQ13159.1"/>
    </source>
</evidence>
<protein>
    <submittedName>
        <fullName evidence="1">Uncharacterized protein</fullName>
    </submittedName>
</protein>
<sequence length="129" mass="15029">MWECFNTHDTVPTHMRLKCHRLCIVEVDVTTQRQPYRFDGVVVIKLHIHNLRHFCWMVFRTLHQLLPTDIGVLYHLVVFHTFLQGVYNIVPPTPFLTNSVTVPWVLTTANLLTPKINCKTCIDASTGFR</sequence>
<dbReference type="EMBL" id="GDHC01005470">
    <property type="protein sequence ID" value="JAQ13159.1"/>
    <property type="molecule type" value="Transcribed_RNA"/>
</dbReference>